<dbReference type="PANTHER" id="PTHR35562">
    <property type="entry name" value="DNA ENDONUCLEASE SMRA-RELATED"/>
    <property type="match status" value="1"/>
</dbReference>
<organism evidence="3 4">
    <name type="scientific">Pseudovibrio axinellae</name>
    <dbReference type="NCBI Taxonomy" id="989403"/>
    <lineage>
        <taxon>Bacteria</taxon>
        <taxon>Pseudomonadati</taxon>
        <taxon>Pseudomonadota</taxon>
        <taxon>Alphaproteobacteria</taxon>
        <taxon>Hyphomicrobiales</taxon>
        <taxon>Stappiaceae</taxon>
        <taxon>Pseudovibrio</taxon>
    </lineage>
</organism>
<dbReference type="EMBL" id="LMCB01000013">
    <property type="protein sequence ID" value="KZL19465.1"/>
    <property type="molecule type" value="Genomic_DNA"/>
</dbReference>
<evidence type="ECO:0000313" key="4">
    <source>
        <dbReference type="Proteomes" id="UP000076577"/>
    </source>
</evidence>
<evidence type="ECO:0000256" key="1">
    <source>
        <dbReference type="SAM" id="MobiDB-lite"/>
    </source>
</evidence>
<keyword evidence="3" id="KW-0378">Hydrolase</keyword>
<dbReference type="Gene3D" id="3.30.1370.110">
    <property type="match status" value="1"/>
</dbReference>
<reference evidence="3 4" key="1">
    <citation type="journal article" date="2016" name="Front. Microbiol.">
        <title>Comparative Genomic Analysis Reveals a Diverse Repertoire of Genes Involved in Prokaryote-Eukaryote Interactions within the Pseudovibrio Genus.</title>
        <authorList>
            <person name="Romano S."/>
            <person name="Fernandez-Guerra A."/>
            <person name="Reen F.J."/>
            <person name="Glockner F.O."/>
            <person name="Crowley S.P."/>
            <person name="O'Sullivan O."/>
            <person name="Cotter P.D."/>
            <person name="Adams C."/>
            <person name="Dobson A.D."/>
            <person name="O'Gara F."/>
        </authorList>
    </citation>
    <scope>NUCLEOTIDE SEQUENCE [LARGE SCALE GENOMIC DNA]</scope>
    <source>
        <strain evidence="3 4">Ad2</strain>
    </source>
</reference>
<feature type="compositionally biased region" description="Pro residues" evidence="1">
    <location>
        <begin position="97"/>
        <end position="111"/>
    </location>
</feature>
<proteinExistence type="predicted"/>
<evidence type="ECO:0000259" key="2">
    <source>
        <dbReference type="PROSITE" id="PS50828"/>
    </source>
</evidence>
<feature type="compositionally biased region" description="Polar residues" evidence="1">
    <location>
        <begin position="44"/>
        <end position="65"/>
    </location>
</feature>
<dbReference type="RefSeq" id="WP_068004915.1">
    <property type="nucleotide sequence ID" value="NZ_FOFM01000002.1"/>
</dbReference>
<accession>A0A165Z2U3</accession>
<sequence length="226" mass="25199">MTNGDRSKRPKSKQLSEADEKLWARVKATLTPLHKDRLADLLEETTQLSEPEQELTHSQRASAVQPQLKPQLISPLRPKAPHGKKARGFNSKTAPDYSPPKPVVPSIPPLSPLNKKERKKVVRGGKGYIDARIDLHGLTQYQAHQRLTSFIYQSQAIGYSLVLVITGKGMDSNSSPYGDDRGVLRRMVPQWLSLPDMRSCVVGFDQAHVSHGGSGALYVRIRKHKK</sequence>
<dbReference type="EC" id="3.1.-.-" evidence="3"/>
<dbReference type="PROSITE" id="PS50828">
    <property type="entry name" value="SMR"/>
    <property type="match status" value="1"/>
</dbReference>
<dbReference type="OrthoDB" id="7165597at2"/>
<feature type="domain" description="Smr" evidence="2">
    <location>
        <begin position="133"/>
        <end position="222"/>
    </location>
</feature>
<dbReference type="PANTHER" id="PTHR35562:SF2">
    <property type="entry name" value="DNA ENDONUCLEASE SMRA-RELATED"/>
    <property type="match status" value="1"/>
</dbReference>
<keyword evidence="3" id="KW-0540">Nuclease</keyword>
<name>A0A165Z2U3_9HYPH</name>
<feature type="region of interest" description="Disordered" evidence="1">
    <location>
        <begin position="42"/>
        <end position="119"/>
    </location>
</feature>
<dbReference type="Proteomes" id="UP000076577">
    <property type="component" value="Unassembled WGS sequence"/>
</dbReference>
<dbReference type="GO" id="GO:0016787">
    <property type="term" value="F:hydrolase activity"/>
    <property type="evidence" value="ECO:0007669"/>
    <property type="project" value="UniProtKB-KW"/>
</dbReference>
<gene>
    <name evidence="3" type="primary">smrA</name>
    <name evidence="3" type="ORF">PsAD2_01743</name>
</gene>
<keyword evidence="3" id="KW-0255">Endonuclease</keyword>
<dbReference type="GO" id="GO:0004519">
    <property type="term" value="F:endonuclease activity"/>
    <property type="evidence" value="ECO:0007669"/>
    <property type="project" value="UniProtKB-KW"/>
</dbReference>
<dbReference type="Pfam" id="PF01713">
    <property type="entry name" value="Smr"/>
    <property type="match status" value="1"/>
</dbReference>
<dbReference type="InterPro" id="IPR002625">
    <property type="entry name" value="Smr_dom"/>
</dbReference>
<protein>
    <submittedName>
        <fullName evidence="3">Putative DNA endonuclease SmrA</fullName>
        <ecNumber evidence="3">3.1.-.-</ecNumber>
    </submittedName>
</protein>
<dbReference type="InterPro" id="IPR036063">
    <property type="entry name" value="Smr_dom_sf"/>
</dbReference>
<comment type="caution">
    <text evidence="3">The sequence shown here is derived from an EMBL/GenBank/DDBJ whole genome shotgun (WGS) entry which is preliminary data.</text>
</comment>
<dbReference type="STRING" id="989403.SAMN05421798_102304"/>
<dbReference type="SMART" id="SM00463">
    <property type="entry name" value="SMR"/>
    <property type="match status" value="1"/>
</dbReference>
<keyword evidence="4" id="KW-1185">Reference proteome</keyword>
<evidence type="ECO:0000313" key="3">
    <source>
        <dbReference type="EMBL" id="KZL19465.1"/>
    </source>
</evidence>
<dbReference type="AlphaFoldDB" id="A0A165Z2U3"/>
<dbReference type="PATRIC" id="fig|989403.3.peg.1862"/>
<dbReference type="SUPFAM" id="SSF160443">
    <property type="entry name" value="SMR domain-like"/>
    <property type="match status" value="1"/>
</dbReference>